<dbReference type="GeneID" id="101511785"/>
<evidence type="ECO:0000256" key="6">
    <source>
        <dbReference type="ARBA" id="ARBA00022842"/>
    </source>
</evidence>
<keyword evidence="4 9" id="KW-0479">Metal-binding</keyword>
<dbReference type="eggNOG" id="KOG1528">
    <property type="taxonomic scope" value="Eukaryota"/>
</dbReference>
<reference evidence="11" key="2">
    <citation type="submission" date="2025-08" db="UniProtKB">
        <authorList>
            <consortium name="RefSeq"/>
        </authorList>
    </citation>
    <scope>IDENTIFICATION</scope>
    <source>
        <tissue evidence="11">Etiolated seedlings</tissue>
    </source>
</reference>
<dbReference type="InterPro" id="IPR051090">
    <property type="entry name" value="Inositol_monoP_superfamily"/>
</dbReference>
<evidence type="ECO:0000256" key="9">
    <source>
        <dbReference type="PIRSR" id="PIRSR600760-2"/>
    </source>
</evidence>
<evidence type="ECO:0000313" key="11">
    <source>
        <dbReference type="RefSeq" id="XP_004504991.1"/>
    </source>
</evidence>
<evidence type="ECO:0000256" key="7">
    <source>
        <dbReference type="ARBA" id="ARBA00044479"/>
    </source>
</evidence>
<feature type="binding site" evidence="9">
    <location>
        <position position="382"/>
    </location>
    <ligand>
        <name>Mg(2+)</name>
        <dbReference type="ChEBI" id="CHEBI:18420"/>
        <label>1</label>
        <note>catalytic</note>
    </ligand>
</feature>
<dbReference type="NCBIfam" id="TIGR01330">
    <property type="entry name" value="bisphos_HAL2"/>
    <property type="match status" value="1"/>
</dbReference>
<dbReference type="GO" id="GO:0000103">
    <property type="term" value="P:sulfate assimilation"/>
    <property type="evidence" value="ECO:0007669"/>
    <property type="project" value="TreeGrafter"/>
</dbReference>
<dbReference type="SUPFAM" id="SSF56655">
    <property type="entry name" value="Carbohydrate phosphatase"/>
    <property type="match status" value="1"/>
</dbReference>
<accession>A0A1S2YIB4</accession>
<evidence type="ECO:0000313" key="10">
    <source>
        <dbReference type="Proteomes" id="UP000087171"/>
    </source>
</evidence>
<comment type="cofactor">
    <cofactor evidence="1 9">
        <name>Mg(2+)</name>
        <dbReference type="ChEBI" id="CHEBI:18420"/>
    </cofactor>
</comment>
<dbReference type="Gene3D" id="3.30.540.10">
    <property type="entry name" value="Fructose-1,6-Bisphosphatase, subunit A, domain 1"/>
    <property type="match status" value="1"/>
</dbReference>
<dbReference type="Pfam" id="PF00459">
    <property type="entry name" value="Inositol_P"/>
    <property type="match status" value="1"/>
</dbReference>
<keyword evidence="5" id="KW-0378">Hydrolase</keyword>
<dbReference type="AlphaFoldDB" id="A0A1S2YIB4"/>
<protein>
    <recommendedName>
        <fullName evidence="3">3'(2'),5'-bisphosphate nucleotidase</fullName>
        <ecNumber evidence="3">3.1.3.7</ecNumber>
    </recommendedName>
</protein>
<dbReference type="PaxDb" id="3827-XP_004504991.1"/>
<comment type="catalytic activity">
    <reaction evidence="8">
        <text>3'-phosphoadenylyl sulfate + H2O = adenosine 5'-phosphosulfate + phosphate</text>
        <dbReference type="Rhea" id="RHEA:77639"/>
        <dbReference type="ChEBI" id="CHEBI:15377"/>
        <dbReference type="ChEBI" id="CHEBI:43474"/>
        <dbReference type="ChEBI" id="CHEBI:58243"/>
        <dbReference type="ChEBI" id="CHEBI:58339"/>
        <dbReference type="EC" id="3.1.3.7"/>
    </reaction>
    <physiologicalReaction direction="left-to-right" evidence="8">
        <dbReference type="Rhea" id="RHEA:77640"/>
    </physiologicalReaction>
</comment>
<sequence length="445" mass="48429">MPLYSSIFSATIPHILRHGKKTDYFTFSHLEAATSSCFLSFNHKNLSSSHIASVSNFEQIYSSHLMEEERQMVDVVSQPEEYSKELNVAVRAVQMACSLSQKVQDTLISKPSNNSKDCSSSVTVAGWSVKAIISWILSTCLRDDNISILAEEDVHTLSNTNSSELLETVAKTVNECLAKAPQFGVEAPESPLGTSEVLEIISHCNSLGGPSGRFWALNCDQYAVSLSLIKDGEVVVGVLGCPNYPMRKDWLSYQQSYHRIMSKLIPSTNRTLNEGCVICAKKGSGKAWIQPLIHVNEKFVWPNHAKQASVSSIDNLALATFCETVEKANSSHSFTDGLAHSVGLSNKPLRVYNMVKYAAIACGDAEVFMKFSRSGYKEKICDHAAGVIIIQEAGGTVTDVRGCSLDFSKGSHLEGIDRGIVACAGSTLHENIIDAVDASWSSSTL</sequence>
<proteinExistence type="inferred from homology"/>
<dbReference type="KEGG" id="cam:101511785"/>
<dbReference type="FunFam" id="3.40.190.80:FF:000003">
    <property type="entry name" value="PAP-specific phosphatase HAL2-like"/>
    <property type="match status" value="1"/>
</dbReference>
<keyword evidence="6 9" id="KW-0460">Magnesium</keyword>
<dbReference type="EC" id="3.1.3.7" evidence="3"/>
<comment type="catalytic activity">
    <reaction evidence="7">
        <text>adenosine 3',5'-bisphosphate + H2O = AMP + phosphate</text>
        <dbReference type="Rhea" id="RHEA:10040"/>
        <dbReference type="ChEBI" id="CHEBI:15377"/>
        <dbReference type="ChEBI" id="CHEBI:43474"/>
        <dbReference type="ChEBI" id="CHEBI:58343"/>
        <dbReference type="ChEBI" id="CHEBI:456215"/>
        <dbReference type="EC" id="3.1.3.7"/>
    </reaction>
    <physiologicalReaction direction="left-to-right" evidence="7">
        <dbReference type="Rhea" id="RHEA:10041"/>
    </physiologicalReaction>
</comment>
<dbReference type="Gene3D" id="3.40.190.80">
    <property type="match status" value="1"/>
</dbReference>
<gene>
    <name evidence="11" type="primary">LOC101511785</name>
</gene>
<evidence type="ECO:0000256" key="1">
    <source>
        <dbReference type="ARBA" id="ARBA00001946"/>
    </source>
</evidence>
<evidence type="ECO:0000256" key="5">
    <source>
        <dbReference type="ARBA" id="ARBA00022801"/>
    </source>
</evidence>
<dbReference type="GO" id="GO:0046872">
    <property type="term" value="F:metal ion binding"/>
    <property type="evidence" value="ECO:0007669"/>
    <property type="project" value="UniProtKB-KW"/>
</dbReference>
<evidence type="ECO:0000256" key="2">
    <source>
        <dbReference type="ARBA" id="ARBA00009759"/>
    </source>
</evidence>
<dbReference type="GO" id="GO:0008441">
    <property type="term" value="F:3'(2'),5'-bisphosphate nucleotidase activity"/>
    <property type="evidence" value="ECO:0007669"/>
    <property type="project" value="UniProtKB-EC"/>
</dbReference>
<dbReference type="RefSeq" id="XP_004504991.1">
    <property type="nucleotide sequence ID" value="XM_004504934.3"/>
</dbReference>
<dbReference type="Proteomes" id="UP000087171">
    <property type="component" value="Chromosome Ca6"/>
</dbReference>
<reference evidence="10" key="1">
    <citation type="journal article" date="2013" name="Nat. Biotechnol.">
        <title>Draft genome sequence of chickpea (Cicer arietinum) provides a resource for trait improvement.</title>
        <authorList>
            <person name="Varshney R.K."/>
            <person name="Song C."/>
            <person name="Saxena R.K."/>
            <person name="Azam S."/>
            <person name="Yu S."/>
            <person name="Sharpe A.G."/>
            <person name="Cannon S."/>
            <person name="Baek J."/>
            <person name="Rosen B.D."/>
            <person name="Tar'an B."/>
            <person name="Millan T."/>
            <person name="Zhang X."/>
            <person name="Ramsay L.D."/>
            <person name="Iwata A."/>
            <person name="Wang Y."/>
            <person name="Nelson W."/>
            <person name="Farmer A.D."/>
            <person name="Gaur P.M."/>
            <person name="Soderlund C."/>
            <person name="Penmetsa R.V."/>
            <person name="Xu C."/>
            <person name="Bharti A.K."/>
            <person name="He W."/>
            <person name="Winter P."/>
            <person name="Zhao S."/>
            <person name="Hane J.K."/>
            <person name="Carrasquilla-Garcia N."/>
            <person name="Condie J.A."/>
            <person name="Upadhyaya H.D."/>
            <person name="Luo M.C."/>
            <person name="Thudi M."/>
            <person name="Gowda C.L."/>
            <person name="Singh N.P."/>
            <person name="Lichtenzveig J."/>
            <person name="Gali K.K."/>
            <person name="Rubio J."/>
            <person name="Nadarajan N."/>
            <person name="Dolezel J."/>
            <person name="Bansal K.C."/>
            <person name="Xu X."/>
            <person name="Edwards D."/>
            <person name="Zhang G."/>
            <person name="Kahl G."/>
            <person name="Gil J."/>
            <person name="Singh K.B."/>
            <person name="Datta S.K."/>
            <person name="Jackson S.A."/>
            <person name="Wang J."/>
            <person name="Cook D.R."/>
        </authorList>
    </citation>
    <scope>NUCLEOTIDE SEQUENCE [LARGE SCALE GENOMIC DNA]</scope>
    <source>
        <strain evidence="10">cv. CDC Frontier</strain>
    </source>
</reference>
<dbReference type="CDD" id="cd01517">
    <property type="entry name" value="PAP_phosphatase"/>
    <property type="match status" value="1"/>
</dbReference>
<feature type="binding site" evidence="9">
    <location>
        <position position="151"/>
    </location>
    <ligand>
        <name>Mg(2+)</name>
        <dbReference type="ChEBI" id="CHEBI:18420"/>
        <label>1</label>
        <note>catalytic</note>
    </ligand>
</feature>
<dbReference type="OrthoDB" id="411145at2759"/>
<dbReference type="PANTHER" id="PTHR43200:SF27">
    <property type="entry name" value="3'(2'),5'-BISPHOSPHATE NUCLEOTIDASE"/>
    <property type="match status" value="1"/>
</dbReference>
<dbReference type="InterPro" id="IPR000760">
    <property type="entry name" value="Inositol_monophosphatase-like"/>
</dbReference>
<evidence type="ECO:0000256" key="4">
    <source>
        <dbReference type="ARBA" id="ARBA00022723"/>
    </source>
</evidence>
<evidence type="ECO:0000256" key="3">
    <source>
        <dbReference type="ARBA" id="ARBA00012633"/>
    </source>
</evidence>
<name>A0A1S2YIB4_CICAR</name>
<dbReference type="PANTHER" id="PTHR43200">
    <property type="entry name" value="PHOSPHATASE"/>
    <property type="match status" value="1"/>
</dbReference>
<dbReference type="InterPro" id="IPR006239">
    <property type="entry name" value="DPNP"/>
</dbReference>
<comment type="similarity">
    <text evidence="2">Belongs to the inositol monophosphatase superfamily.</text>
</comment>
<dbReference type="STRING" id="3827.A0A1S2YIB4"/>
<evidence type="ECO:0000256" key="8">
    <source>
        <dbReference type="ARBA" id="ARBA00044484"/>
    </source>
</evidence>
<organism evidence="10 11">
    <name type="scientific">Cicer arietinum</name>
    <name type="common">Chickpea</name>
    <name type="synonym">Garbanzo</name>
    <dbReference type="NCBI Taxonomy" id="3827"/>
    <lineage>
        <taxon>Eukaryota</taxon>
        <taxon>Viridiplantae</taxon>
        <taxon>Streptophyta</taxon>
        <taxon>Embryophyta</taxon>
        <taxon>Tracheophyta</taxon>
        <taxon>Spermatophyta</taxon>
        <taxon>Magnoliopsida</taxon>
        <taxon>eudicotyledons</taxon>
        <taxon>Gunneridae</taxon>
        <taxon>Pentapetalae</taxon>
        <taxon>rosids</taxon>
        <taxon>fabids</taxon>
        <taxon>Fabales</taxon>
        <taxon>Fabaceae</taxon>
        <taxon>Papilionoideae</taxon>
        <taxon>50 kb inversion clade</taxon>
        <taxon>NPAAA clade</taxon>
        <taxon>Hologalegina</taxon>
        <taxon>IRL clade</taxon>
        <taxon>Cicereae</taxon>
        <taxon>Cicer</taxon>
    </lineage>
</organism>
<keyword evidence="10" id="KW-1185">Reference proteome</keyword>